<accession>A0A392RF84</accession>
<evidence type="ECO:0000313" key="3">
    <source>
        <dbReference type="Proteomes" id="UP000265520"/>
    </source>
</evidence>
<feature type="region of interest" description="Disordered" evidence="1">
    <location>
        <begin position="1"/>
        <end position="92"/>
    </location>
</feature>
<name>A0A392RF84_9FABA</name>
<protein>
    <submittedName>
        <fullName evidence="2">Uncharacterized protein</fullName>
    </submittedName>
</protein>
<organism evidence="2 3">
    <name type="scientific">Trifolium medium</name>
    <dbReference type="NCBI Taxonomy" id="97028"/>
    <lineage>
        <taxon>Eukaryota</taxon>
        <taxon>Viridiplantae</taxon>
        <taxon>Streptophyta</taxon>
        <taxon>Embryophyta</taxon>
        <taxon>Tracheophyta</taxon>
        <taxon>Spermatophyta</taxon>
        <taxon>Magnoliopsida</taxon>
        <taxon>eudicotyledons</taxon>
        <taxon>Gunneridae</taxon>
        <taxon>Pentapetalae</taxon>
        <taxon>rosids</taxon>
        <taxon>fabids</taxon>
        <taxon>Fabales</taxon>
        <taxon>Fabaceae</taxon>
        <taxon>Papilionoideae</taxon>
        <taxon>50 kb inversion clade</taxon>
        <taxon>NPAAA clade</taxon>
        <taxon>Hologalegina</taxon>
        <taxon>IRL clade</taxon>
        <taxon>Trifolieae</taxon>
        <taxon>Trifolium</taxon>
    </lineage>
</organism>
<dbReference type="AlphaFoldDB" id="A0A392RF84"/>
<sequence length="92" mass="9793">MTSAQARLRQARNAKKKAVEAAGGSSSMPSGPPSNRASPIPSVEIVQEKRPREEDLGETHPSRKSRRLDDVDDPNNSLDAGLHKLTPGVPAA</sequence>
<comment type="caution">
    <text evidence="2">The sequence shown here is derived from an EMBL/GenBank/DDBJ whole genome shotgun (WGS) entry which is preliminary data.</text>
</comment>
<keyword evidence="3" id="KW-1185">Reference proteome</keyword>
<dbReference type="Proteomes" id="UP000265520">
    <property type="component" value="Unassembled WGS sequence"/>
</dbReference>
<dbReference type="EMBL" id="LXQA010221448">
    <property type="protein sequence ID" value="MCI35231.1"/>
    <property type="molecule type" value="Genomic_DNA"/>
</dbReference>
<evidence type="ECO:0000256" key="1">
    <source>
        <dbReference type="SAM" id="MobiDB-lite"/>
    </source>
</evidence>
<feature type="non-terminal residue" evidence="2">
    <location>
        <position position="92"/>
    </location>
</feature>
<evidence type="ECO:0000313" key="2">
    <source>
        <dbReference type="EMBL" id="MCI35231.1"/>
    </source>
</evidence>
<reference evidence="2 3" key="1">
    <citation type="journal article" date="2018" name="Front. Plant Sci.">
        <title>Red Clover (Trifolium pratense) and Zigzag Clover (T. medium) - A Picture of Genomic Similarities and Differences.</title>
        <authorList>
            <person name="Dluhosova J."/>
            <person name="Istvanek J."/>
            <person name="Nedelnik J."/>
            <person name="Repkova J."/>
        </authorList>
    </citation>
    <scope>NUCLEOTIDE SEQUENCE [LARGE SCALE GENOMIC DNA]</scope>
    <source>
        <strain evidence="3">cv. 10/8</strain>
        <tissue evidence="2">Leaf</tissue>
    </source>
</reference>
<proteinExistence type="predicted"/>
<feature type="compositionally biased region" description="Basic and acidic residues" evidence="1">
    <location>
        <begin position="46"/>
        <end position="61"/>
    </location>
</feature>